<evidence type="ECO:0000256" key="1">
    <source>
        <dbReference type="ARBA" id="ARBA00005582"/>
    </source>
</evidence>
<dbReference type="EMBL" id="JXJU01000008">
    <property type="protein sequence ID" value="PCR99449.1"/>
    <property type="molecule type" value="Genomic_DNA"/>
</dbReference>
<accession>A0A2A5RJW8</accession>
<dbReference type="InterPro" id="IPR000086">
    <property type="entry name" value="NUDIX_hydrolase_dom"/>
</dbReference>
<evidence type="ECO:0000313" key="5">
    <source>
        <dbReference type="EMBL" id="PCR99449.1"/>
    </source>
</evidence>
<keyword evidence="2 3" id="KW-0378">Hydrolase</keyword>
<feature type="domain" description="Nudix hydrolase" evidence="4">
    <location>
        <begin position="1"/>
        <end position="166"/>
    </location>
</feature>
<comment type="similarity">
    <text evidence="1 3">Belongs to the Nudix hydrolase family.</text>
</comment>
<dbReference type="OrthoDB" id="9787880at2"/>
<evidence type="ECO:0000313" key="6">
    <source>
        <dbReference type="Proteomes" id="UP000218181"/>
    </source>
</evidence>
<dbReference type="InterPro" id="IPR015797">
    <property type="entry name" value="NUDIX_hydrolase-like_dom_sf"/>
</dbReference>
<dbReference type="PANTHER" id="PTHR43736:SF1">
    <property type="entry name" value="DIHYDRONEOPTERIN TRIPHOSPHATE DIPHOSPHATASE"/>
    <property type="match status" value="1"/>
</dbReference>
<dbReference type="AlphaFoldDB" id="A0A2A5RJW8"/>
<dbReference type="Proteomes" id="UP000218181">
    <property type="component" value="Unassembled WGS sequence"/>
</dbReference>
<dbReference type="PRINTS" id="PR00502">
    <property type="entry name" value="NUDIXFAMILY"/>
</dbReference>
<dbReference type="STRING" id="1291764.GCA_001311235_01570"/>
<evidence type="ECO:0000259" key="4">
    <source>
        <dbReference type="PROSITE" id="PS51462"/>
    </source>
</evidence>
<dbReference type="GO" id="GO:0016787">
    <property type="term" value="F:hydrolase activity"/>
    <property type="evidence" value="ECO:0007669"/>
    <property type="project" value="UniProtKB-KW"/>
</dbReference>
<gene>
    <name evidence="5" type="ORF">RT41_GL001825</name>
</gene>
<name>A0A2A5RJW8_9LACT</name>
<dbReference type="Gene3D" id="3.90.79.10">
    <property type="entry name" value="Nucleoside Triphosphate Pyrophosphohydrolase"/>
    <property type="match status" value="1"/>
</dbReference>
<keyword evidence="6" id="KW-1185">Reference proteome</keyword>
<dbReference type="InterPro" id="IPR020084">
    <property type="entry name" value="NUDIX_hydrolase_CS"/>
</dbReference>
<organism evidence="5 6">
    <name type="scientific">Lactococcus fujiensis JCM 16395</name>
    <dbReference type="NCBI Taxonomy" id="1291764"/>
    <lineage>
        <taxon>Bacteria</taxon>
        <taxon>Bacillati</taxon>
        <taxon>Bacillota</taxon>
        <taxon>Bacilli</taxon>
        <taxon>Lactobacillales</taxon>
        <taxon>Streptococcaceae</taxon>
        <taxon>Lactococcus</taxon>
    </lineage>
</organism>
<dbReference type="SUPFAM" id="SSF55811">
    <property type="entry name" value="Nudix"/>
    <property type="match status" value="1"/>
</dbReference>
<comment type="caution">
    <text evidence="5">The sequence shown here is derived from an EMBL/GenBank/DDBJ whole genome shotgun (WGS) entry which is preliminary data.</text>
</comment>
<evidence type="ECO:0000256" key="3">
    <source>
        <dbReference type="RuleBase" id="RU003476"/>
    </source>
</evidence>
<protein>
    <submittedName>
        <fullName evidence="5">Putative DHNTP pyrophosphohydrolase</fullName>
    </submittedName>
</protein>
<reference evidence="5 6" key="1">
    <citation type="submission" date="2014-12" db="EMBL/GenBank/DDBJ databases">
        <title>Draft genome sequences of 10 type strains of Lactococcus.</title>
        <authorList>
            <person name="Sun Z."/>
            <person name="Zhong Z."/>
            <person name="Liu W."/>
            <person name="Zhang W."/>
            <person name="Zhang H."/>
        </authorList>
    </citation>
    <scope>NUCLEOTIDE SEQUENCE [LARGE SCALE GENOMIC DNA]</scope>
    <source>
        <strain evidence="5 6">JCM 16395</strain>
    </source>
</reference>
<dbReference type="RefSeq" id="WP_096818442.1">
    <property type="nucleotide sequence ID" value="NZ_JXJU01000008.1"/>
</dbReference>
<sequence>MNKDLTDELQLLLGQGMDNKIEGLMHKLELFPLELRGKANPDLQISASALVFVGRKLFFIEHPYQKEWLLPAGHVEKGEQPIQAAIREFNEETGYFVGEKGTLVDANIISIPLNEKRNEKAHQHIDFRYLLKLEKEKVASSAELPFNLLSQEEAPEEFKKYFSLLEEGI</sequence>
<dbReference type="PROSITE" id="PS51462">
    <property type="entry name" value="NUDIX"/>
    <property type="match status" value="1"/>
</dbReference>
<proteinExistence type="inferred from homology"/>
<evidence type="ECO:0000256" key="2">
    <source>
        <dbReference type="ARBA" id="ARBA00022801"/>
    </source>
</evidence>
<dbReference type="InterPro" id="IPR020476">
    <property type="entry name" value="Nudix_hydrolase"/>
</dbReference>
<dbReference type="Pfam" id="PF00293">
    <property type="entry name" value="NUDIX"/>
    <property type="match status" value="1"/>
</dbReference>
<dbReference type="PANTHER" id="PTHR43736">
    <property type="entry name" value="ADP-RIBOSE PYROPHOSPHATASE"/>
    <property type="match status" value="1"/>
</dbReference>
<dbReference type="PROSITE" id="PS00893">
    <property type="entry name" value="NUDIX_BOX"/>
    <property type="match status" value="1"/>
</dbReference>